<dbReference type="InterPro" id="IPR004358">
    <property type="entry name" value="Sig_transdc_His_kin-like_C"/>
</dbReference>
<dbReference type="CDD" id="cd16916">
    <property type="entry name" value="HATPase_CheA-like"/>
    <property type="match status" value="1"/>
</dbReference>
<dbReference type="SUPFAM" id="SSF47384">
    <property type="entry name" value="Homodimeric domain of signal transducing histidine kinase"/>
    <property type="match status" value="1"/>
</dbReference>
<dbReference type="Gene3D" id="1.10.287.560">
    <property type="entry name" value="Histidine kinase CheA-like, homodimeric domain"/>
    <property type="match status" value="1"/>
</dbReference>
<dbReference type="GO" id="GO:0000155">
    <property type="term" value="F:phosphorelay sensor kinase activity"/>
    <property type="evidence" value="ECO:0007669"/>
    <property type="project" value="InterPro"/>
</dbReference>
<dbReference type="InterPro" id="IPR036097">
    <property type="entry name" value="HisK_dim/P_sf"/>
</dbReference>
<evidence type="ECO:0000256" key="2">
    <source>
        <dbReference type="ARBA" id="ARBA00004496"/>
    </source>
</evidence>
<comment type="caution">
    <text evidence="19">The sequence shown here is derived from an EMBL/GenBank/DDBJ whole genome shotgun (WGS) entry which is preliminary data.</text>
</comment>
<evidence type="ECO:0000256" key="12">
    <source>
        <dbReference type="ARBA" id="ARBA00023012"/>
    </source>
</evidence>
<evidence type="ECO:0000256" key="14">
    <source>
        <dbReference type="PROSITE-ProRule" id="PRU00110"/>
    </source>
</evidence>
<evidence type="ECO:0000256" key="13">
    <source>
        <dbReference type="ARBA" id="ARBA00035100"/>
    </source>
</evidence>
<dbReference type="InterPro" id="IPR002545">
    <property type="entry name" value="CheW-lke_dom"/>
</dbReference>
<feature type="domain" description="CheW-like" evidence="17">
    <location>
        <begin position="541"/>
        <end position="675"/>
    </location>
</feature>
<dbReference type="EC" id="2.7.13.3" evidence="3"/>
<dbReference type="Pfam" id="PF01584">
    <property type="entry name" value="CheW"/>
    <property type="match status" value="1"/>
</dbReference>
<feature type="domain" description="HPt" evidence="18">
    <location>
        <begin position="1"/>
        <end position="107"/>
    </location>
</feature>
<dbReference type="SUPFAM" id="SSF55052">
    <property type="entry name" value="CheY-binding domain of CheA"/>
    <property type="match status" value="1"/>
</dbReference>
<dbReference type="Gene3D" id="3.30.565.10">
    <property type="entry name" value="Histidine kinase-like ATPase, C-terminal domain"/>
    <property type="match status" value="1"/>
</dbReference>
<keyword evidence="12" id="KW-0902">Two-component regulatory system</keyword>
<keyword evidence="20" id="KW-1185">Reference proteome</keyword>
<dbReference type="InterPro" id="IPR005467">
    <property type="entry name" value="His_kinase_dom"/>
</dbReference>
<evidence type="ECO:0000256" key="8">
    <source>
        <dbReference type="ARBA" id="ARBA00022679"/>
    </source>
</evidence>
<evidence type="ECO:0000256" key="6">
    <source>
        <dbReference type="ARBA" id="ARBA00022500"/>
    </source>
</evidence>
<gene>
    <name evidence="19" type="ORF">FHS18_005371</name>
</gene>
<dbReference type="InterPro" id="IPR037006">
    <property type="entry name" value="CheA-like_homodim_sf"/>
</dbReference>
<evidence type="ECO:0000256" key="1">
    <source>
        <dbReference type="ARBA" id="ARBA00000085"/>
    </source>
</evidence>
<evidence type="ECO:0000256" key="4">
    <source>
        <dbReference type="ARBA" id="ARBA00021495"/>
    </source>
</evidence>
<evidence type="ECO:0000259" key="17">
    <source>
        <dbReference type="PROSITE" id="PS50851"/>
    </source>
</evidence>
<dbReference type="CDD" id="cd00731">
    <property type="entry name" value="CheA_reg"/>
    <property type="match status" value="1"/>
</dbReference>
<evidence type="ECO:0000256" key="11">
    <source>
        <dbReference type="ARBA" id="ARBA00022840"/>
    </source>
</evidence>
<dbReference type="Proteomes" id="UP000570361">
    <property type="component" value="Unassembled WGS sequence"/>
</dbReference>
<dbReference type="GO" id="GO:0005737">
    <property type="term" value="C:cytoplasm"/>
    <property type="evidence" value="ECO:0007669"/>
    <property type="project" value="UniProtKB-SubCell"/>
</dbReference>
<dbReference type="Pfam" id="PF01627">
    <property type="entry name" value="Hpt"/>
    <property type="match status" value="1"/>
</dbReference>
<name>A0A7W5B2L4_9BACL</name>
<dbReference type="GO" id="GO:0006935">
    <property type="term" value="P:chemotaxis"/>
    <property type="evidence" value="ECO:0007669"/>
    <property type="project" value="UniProtKB-KW"/>
</dbReference>
<dbReference type="PROSITE" id="PS50851">
    <property type="entry name" value="CHEW"/>
    <property type="match status" value="1"/>
</dbReference>
<dbReference type="SMART" id="SM00073">
    <property type="entry name" value="HPT"/>
    <property type="match status" value="1"/>
</dbReference>
<dbReference type="InterPro" id="IPR036890">
    <property type="entry name" value="HATPase_C_sf"/>
</dbReference>
<dbReference type="SUPFAM" id="SSF47226">
    <property type="entry name" value="Histidine-containing phosphotransfer domain, HPT domain"/>
    <property type="match status" value="1"/>
</dbReference>
<dbReference type="Gene3D" id="1.20.120.160">
    <property type="entry name" value="HPT domain"/>
    <property type="match status" value="1"/>
</dbReference>
<feature type="coiled-coil region" evidence="15">
    <location>
        <begin position="5"/>
        <end position="32"/>
    </location>
</feature>
<keyword evidence="10 19" id="KW-0418">Kinase</keyword>
<evidence type="ECO:0000313" key="20">
    <source>
        <dbReference type="Proteomes" id="UP000570361"/>
    </source>
</evidence>
<dbReference type="SUPFAM" id="SSF55874">
    <property type="entry name" value="ATPase domain of HSP90 chaperone/DNA topoisomerase II/histidine kinase"/>
    <property type="match status" value="1"/>
</dbReference>
<evidence type="ECO:0000259" key="18">
    <source>
        <dbReference type="PROSITE" id="PS50894"/>
    </source>
</evidence>
<comment type="catalytic activity">
    <reaction evidence="1">
        <text>ATP + protein L-histidine = ADP + protein N-phospho-L-histidine.</text>
        <dbReference type="EC" id="2.7.13.3"/>
    </reaction>
</comment>
<evidence type="ECO:0000259" key="16">
    <source>
        <dbReference type="PROSITE" id="PS50109"/>
    </source>
</evidence>
<dbReference type="AlphaFoldDB" id="A0A7W5B2L4"/>
<dbReference type="SUPFAM" id="SSF50341">
    <property type="entry name" value="CheW-like"/>
    <property type="match status" value="1"/>
</dbReference>
<evidence type="ECO:0000256" key="7">
    <source>
        <dbReference type="ARBA" id="ARBA00022553"/>
    </source>
</evidence>
<dbReference type="SMART" id="SM00260">
    <property type="entry name" value="CheW"/>
    <property type="match status" value="1"/>
</dbReference>
<evidence type="ECO:0000313" key="19">
    <source>
        <dbReference type="EMBL" id="MBB3113268.1"/>
    </source>
</evidence>
<dbReference type="RefSeq" id="WP_246427918.1">
    <property type="nucleotide sequence ID" value="NZ_JACHXK010000017.1"/>
</dbReference>
<dbReference type="SMART" id="SM01231">
    <property type="entry name" value="H-kinase_dim"/>
    <property type="match status" value="1"/>
</dbReference>
<sequence length="686" mass="75813">MFDRKEMMEAFLSEVNEELEKLEIEILALETAGYTDKNIQSIFRVAHTLKGSSAAMGFNEMKQLTHEMENVLDQIRHGKLPVTTEAVNVLFQCLDTLRLLKEDIEADRTSHTATDAIVAELRSLGDGGQEKPVAVHNPGVAEAGEHPFEWNEEHAAALLQAELDGMGAFLCRVMLSELCEMKQVRGHVIAERLNAGGFVVAVHPELTESMEAREICFLVASAFDGEELQRQISNLMDVEQTHISGFRCDMLRAQETESALAPIVEQSASASPAGKEQDAKRLSQTIRVGVDRIENMMNLVGELVIDQTRIIQLGNRLRDAYPSDENIDVLEQVANHFTRVIGELQESVMKTRMLPIGQLFNRFPRMVRDLSQTLRKEIHLVMEGEETELDRTVIEEIGDPLIHLLRNAIDHGIESKEQRLAMGKPLVGTVRISAAHQENQVVLTVEDDGAGIDPVRMKQSAVRKGLLSQQAADALTDQECIELVFLPGFSTASTISDVSGRGVGMDIVRNHIEKLNGLIDVQTTQGQGTTFIIKLPLTLAILRGLLVKLNTSTFALPMGSVVEIVRYDKRDIYSLKGQPVVKNREKVIPLLWLHDQFHIPRKPRTRDNVFVVIVGIAEKRIGLIVDELIGNQEIVVKSTGSYIGKIDGVSGATILGDGSVALILDVTGIFQLAGQTKPVYIEEGAS</sequence>
<evidence type="ECO:0000256" key="5">
    <source>
        <dbReference type="ARBA" id="ARBA00022490"/>
    </source>
</evidence>
<dbReference type="GO" id="GO:0005524">
    <property type="term" value="F:ATP binding"/>
    <property type="evidence" value="ECO:0007669"/>
    <property type="project" value="UniProtKB-KW"/>
</dbReference>
<dbReference type="PANTHER" id="PTHR43395:SF10">
    <property type="entry name" value="CHEMOTAXIS PROTEIN CHEA"/>
    <property type="match status" value="1"/>
</dbReference>
<keyword evidence="5" id="KW-0963">Cytoplasm</keyword>
<keyword evidence="6" id="KW-0145">Chemotaxis</keyword>
<dbReference type="InterPro" id="IPR010808">
    <property type="entry name" value="CheA_P2-bd"/>
</dbReference>
<accession>A0A7W5B2L4</accession>
<keyword evidence="15" id="KW-0175">Coiled coil</keyword>
<comment type="subcellular location">
    <subcellularLocation>
        <location evidence="2">Cytoplasm</location>
    </subcellularLocation>
</comment>
<dbReference type="Gene3D" id="2.30.30.40">
    <property type="entry name" value="SH3 Domains"/>
    <property type="match status" value="1"/>
</dbReference>
<organism evidence="19 20">
    <name type="scientific">Paenibacillus phyllosphaerae</name>
    <dbReference type="NCBI Taxonomy" id="274593"/>
    <lineage>
        <taxon>Bacteria</taxon>
        <taxon>Bacillati</taxon>
        <taxon>Bacillota</taxon>
        <taxon>Bacilli</taxon>
        <taxon>Bacillales</taxon>
        <taxon>Paenibacillaceae</taxon>
        <taxon>Paenibacillus</taxon>
    </lineage>
</organism>
<dbReference type="InterPro" id="IPR051315">
    <property type="entry name" value="Bact_Chemotaxis_CheA"/>
</dbReference>
<comment type="function">
    <text evidence="13">Involved in the transmission of sensory signals from the chemoreceptors to the flagellar motors. CheA is autophosphorylated; it can transfer its phosphate group to either CheB or CheY.</text>
</comment>
<dbReference type="InterPro" id="IPR036641">
    <property type="entry name" value="HPT_dom_sf"/>
</dbReference>
<dbReference type="Pfam" id="PF07194">
    <property type="entry name" value="P2"/>
    <property type="match status" value="1"/>
</dbReference>
<protein>
    <recommendedName>
        <fullName evidence="4">Chemotaxis protein CheA</fullName>
        <ecNumber evidence="3">2.7.13.3</ecNumber>
    </recommendedName>
</protein>
<dbReference type="PANTHER" id="PTHR43395">
    <property type="entry name" value="SENSOR HISTIDINE KINASE CHEA"/>
    <property type="match status" value="1"/>
</dbReference>
<proteinExistence type="predicted"/>
<evidence type="ECO:0000256" key="3">
    <source>
        <dbReference type="ARBA" id="ARBA00012438"/>
    </source>
</evidence>
<dbReference type="EMBL" id="JACHXK010000017">
    <property type="protein sequence ID" value="MBB3113268.1"/>
    <property type="molecule type" value="Genomic_DNA"/>
</dbReference>
<dbReference type="Gene3D" id="3.30.70.1110">
    <property type="entry name" value="Histidine kinase CheA-like, P2 response regulator-binding domain"/>
    <property type="match status" value="1"/>
</dbReference>
<keyword evidence="11" id="KW-0067">ATP-binding</keyword>
<feature type="domain" description="Histidine kinase" evidence="16">
    <location>
        <begin position="281"/>
        <end position="539"/>
    </location>
</feature>
<evidence type="ECO:0000256" key="9">
    <source>
        <dbReference type="ARBA" id="ARBA00022741"/>
    </source>
</evidence>
<keyword evidence="8 19" id="KW-0808">Transferase</keyword>
<dbReference type="InterPro" id="IPR035891">
    <property type="entry name" value="CheY-binding_CheA"/>
</dbReference>
<keyword evidence="7 14" id="KW-0597">Phosphoprotein</keyword>
<dbReference type="PROSITE" id="PS50894">
    <property type="entry name" value="HPT"/>
    <property type="match status" value="1"/>
</dbReference>
<evidence type="ECO:0000256" key="15">
    <source>
        <dbReference type="SAM" id="Coils"/>
    </source>
</evidence>
<dbReference type="SMART" id="SM00387">
    <property type="entry name" value="HATPase_c"/>
    <property type="match status" value="1"/>
</dbReference>
<dbReference type="CDD" id="cd00088">
    <property type="entry name" value="HPT"/>
    <property type="match status" value="1"/>
</dbReference>
<dbReference type="Pfam" id="PF02518">
    <property type="entry name" value="HATPase_c"/>
    <property type="match status" value="1"/>
</dbReference>
<dbReference type="InterPro" id="IPR008207">
    <property type="entry name" value="Sig_transdc_His_kin_Hpt_dom"/>
</dbReference>
<dbReference type="InterPro" id="IPR004105">
    <property type="entry name" value="CheA-like_dim"/>
</dbReference>
<evidence type="ECO:0000256" key="10">
    <source>
        <dbReference type="ARBA" id="ARBA00022777"/>
    </source>
</evidence>
<dbReference type="InterPro" id="IPR003594">
    <property type="entry name" value="HATPase_dom"/>
</dbReference>
<keyword evidence="9" id="KW-0547">Nucleotide-binding</keyword>
<dbReference type="PROSITE" id="PS50109">
    <property type="entry name" value="HIS_KIN"/>
    <property type="match status" value="1"/>
</dbReference>
<dbReference type="InterPro" id="IPR036061">
    <property type="entry name" value="CheW-like_dom_sf"/>
</dbReference>
<dbReference type="PRINTS" id="PR00344">
    <property type="entry name" value="BCTRLSENSOR"/>
</dbReference>
<dbReference type="FunFam" id="3.30.565.10:FF:000016">
    <property type="entry name" value="Chemotaxis protein CheA, putative"/>
    <property type="match status" value="1"/>
</dbReference>
<reference evidence="19 20" key="1">
    <citation type="submission" date="2020-08" db="EMBL/GenBank/DDBJ databases">
        <title>Genomic Encyclopedia of Type Strains, Phase III (KMG-III): the genomes of soil and plant-associated and newly described type strains.</title>
        <authorList>
            <person name="Whitman W."/>
        </authorList>
    </citation>
    <scope>NUCLEOTIDE SEQUENCE [LARGE SCALE GENOMIC DNA]</scope>
    <source>
        <strain evidence="19 20">CECT 5862</strain>
    </source>
</reference>
<feature type="modified residue" description="Phosphohistidine" evidence="14">
    <location>
        <position position="47"/>
    </location>
</feature>
<dbReference type="InterPro" id="IPR037052">
    <property type="entry name" value="CheA-like_P2_sf"/>
</dbReference>
<dbReference type="Pfam" id="PF02895">
    <property type="entry name" value="H-kinase_dim"/>
    <property type="match status" value="1"/>
</dbReference>